<dbReference type="RefSeq" id="WP_036140569.1">
    <property type="nucleotide sequence ID" value="NZ_AVPU01000082.1"/>
</dbReference>
<reference evidence="1 2" key="1">
    <citation type="submission" date="2013-08" db="EMBL/GenBank/DDBJ databases">
        <title>Genome sequencing of Lysobacter.</title>
        <authorList>
            <person name="Zhang S."/>
            <person name="Wang G."/>
        </authorList>
    </citation>
    <scope>NUCLEOTIDE SEQUENCE [LARGE SCALE GENOMIC DNA]</scope>
    <source>
        <strain evidence="1 2">GH1-9</strain>
    </source>
</reference>
<dbReference type="OrthoDB" id="9803231at2"/>
<sequence length="189" mass="22920">RSTIYREYERNSVQVRKYLVYCPSKAQEQRNGRLRRSRRGRQHHDWQYARVEALLRQQWSPEQIADTLSRRGEFRISFQTIYRYVRRDWKAGGQLYRELRRRYKRRKRHYGLERRGRLQGKRMIDERPAEAEARTVPGHWEIDTVMGASWEKACIVTLTERATGYLRIGKLPNRTTKAVNRRVIELIKT</sequence>
<feature type="non-terminal residue" evidence="1">
    <location>
        <position position="1"/>
    </location>
</feature>
<dbReference type="STRING" id="1385517.N800_15385"/>
<dbReference type="InterPro" id="IPR051917">
    <property type="entry name" value="Transposase-Integrase"/>
</dbReference>
<name>A0A0A0EIA0_9GAMM</name>
<dbReference type="PANTHER" id="PTHR10948:SF23">
    <property type="entry name" value="TRANSPOSASE INSI FOR INSERTION SEQUENCE ELEMENT IS30A-RELATED"/>
    <property type="match status" value="1"/>
</dbReference>
<proteinExistence type="predicted"/>
<comment type="caution">
    <text evidence="1">The sequence shown here is derived from an EMBL/GenBank/DDBJ whole genome shotgun (WGS) entry which is preliminary data.</text>
</comment>
<protein>
    <recommendedName>
        <fullName evidence="3">Transposase</fullName>
    </recommendedName>
</protein>
<evidence type="ECO:0000313" key="1">
    <source>
        <dbReference type="EMBL" id="KGM50691.1"/>
    </source>
</evidence>
<dbReference type="Proteomes" id="UP000029998">
    <property type="component" value="Unassembled WGS sequence"/>
</dbReference>
<dbReference type="eggNOG" id="COG2826">
    <property type="taxonomic scope" value="Bacteria"/>
</dbReference>
<keyword evidence="2" id="KW-1185">Reference proteome</keyword>
<organism evidence="1 2">
    <name type="scientific">Lysobacter daejeonensis GH1-9</name>
    <dbReference type="NCBI Taxonomy" id="1385517"/>
    <lineage>
        <taxon>Bacteria</taxon>
        <taxon>Pseudomonadati</taxon>
        <taxon>Pseudomonadota</taxon>
        <taxon>Gammaproteobacteria</taxon>
        <taxon>Lysobacterales</taxon>
        <taxon>Lysobacteraceae</taxon>
        <taxon>Aerolutibacter</taxon>
    </lineage>
</organism>
<dbReference type="GO" id="GO:0005829">
    <property type="term" value="C:cytosol"/>
    <property type="evidence" value="ECO:0007669"/>
    <property type="project" value="TreeGrafter"/>
</dbReference>
<dbReference type="AlphaFoldDB" id="A0A0A0EIA0"/>
<dbReference type="NCBIfam" id="NF033563">
    <property type="entry name" value="transpos_IS30"/>
    <property type="match status" value="1"/>
</dbReference>
<dbReference type="EMBL" id="AVPU01000082">
    <property type="protein sequence ID" value="KGM50691.1"/>
    <property type="molecule type" value="Genomic_DNA"/>
</dbReference>
<feature type="non-terminal residue" evidence="1">
    <location>
        <position position="189"/>
    </location>
</feature>
<evidence type="ECO:0008006" key="3">
    <source>
        <dbReference type="Google" id="ProtNLM"/>
    </source>
</evidence>
<evidence type="ECO:0000313" key="2">
    <source>
        <dbReference type="Proteomes" id="UP000029998"/>
    </source>
</evidence>
<dbReference type="GO" id="GO:0032196">
    <property type="term" value="P:transposition"/>
    <property type="evidence" value="ECO:0007669"/>
    <property type="project" value="TreeGrafter"/>
</dbReference>
<dbReference type="InterPro" id="IPR053392">
    <property type="entry name" value="Transposase_IS30-like"/>
</dbReference>
<gene>
    <name evidence="1" type="ORF">N800_15385</name>
</gene>
<dbReference type="GO" id="GO:0004803">
    <property type="term" value="F:transposase activity"/>
    <property type="evidence" value="ECO:0007669"/>
    <property type="project" value="TreeGrafter"/>
</dbReference>
<accession>A0A0A0EIA0</accession>
<dbReference type="PANTHER" id="PTHR10948">
    <property type="entry name" value="TRANSPOSASE"/>
    <property type="match status" value="1"/>
</dbReference>